<dbReference type="EMBL" id="SNRW01017398">
    <property type="protein sequence ID" value="KAA6368387.1"/>
    <property type="molecule type" value="Genomic_DNA"/>
</dbReference>
<evidence type="ECO:0000313" key="1">
    <source>
        <dbReference type="EMBL" id="KAA6368387.1"/>
    </source>
</evidence>
<comment type="caution">
    <text evidence="1">The sequence shown here is derived from an EMBL/GenBank/DDBJ whole genome shotgun (WGS) entry which is preliminary data.</text>
</comment>
<dbReference type="AlphaFoldDB" id="A0A5J4UD39"/>
<name>A0A5J4UD39_9EUKA</name>
<gene>
    <name evidence="1" type="ORF">EZS28_036085</name>
</gene>
<organism evidence="1 2">
    <name type="scientific">Streblomastix strix</name>
    <dbReference type="NCBI Taxonomy" id="222440"/>
    <lineage>
        <taxon>Eukaryota</taxon>
        <taxon>Metamonada</taxon>
        <taxon>Preaxostyla</taxon>
        <taxon>Oxymonadida</taxon>
        <taxon>Streblomastigidae</taxon>
        <taxon>Streblomastix</taxon>
    </lineage>
</organism>
<accession>A0A5J4UD39</accession>
<dbReference type="Proteomes" id="UP000324800">
    <property type="component" value="Unassembled WGS sequence"/>
</dbReference>
<evidence type="ECO:0000313" key="2">
    <source>
        <dbReference type="Proteomes" id="UP000324800"/>
    </source>
</evidence>
<reference evidence="1 2" key="1">
    <citation type="submission" date="2019-03" db="EMBL/GenBank/DDBJ databases">
        <title>Single cell metagenomics reveals metabolic interactions within the superorganism composed of flagellate Streblomastix strix and complex community of Bacteroidetes bacteria on its surface.</title>
        <authorList>
            <person name="Treitli S.C."/>
            <person name="Kolisko M."/>
            <person name="Husnik F."/>
            <person name="Keeling P."/>
            <person name="Hampl V."/>
        </authorList>
    </citation>
    <scope>NUCLEOTIDE SEQUENCE [LARGE SCALE GENOMIC DNA]</scope>
    <source>
        <strain evidence="1">ST1C</strain>
    </source>
</reference>
<sequence>MLRISTAQLLALSFYETLPVGRGIEPTDNTRARSDMIYFDQQDDMSRQQDYWSSWIANELEYRRSFDKDVQQQ</sequence>
<protein>
    <submittedName>
        <fullName evidence="1">Uncharacterized protein</fullName>
    </submittedName>
</protein>
<proteinExistence type="predicted"/>